<dbReference type="Pfam" id="PF00104">
    <property type="entry name" value="Hormone_recep"/>
    <property type="match status" value="1"/>
</dbReference>
<keyword evidence="2" id="KW-0805">Transcription regulation</keyword>
<dbReference type="InterPro" id="IPR035500">
    <property type="entry name" value="NHR-like_dom_sf"/>
</dbReference>
<dbReference type="GO" id="GO:0004879">
    <property type="term" value="F:nuclear receptor activity"/>
    <property type="evidence" value="ECO:0007669"/>
    <property type="project" value="InterPro"/>
</dbReference>
<proteinExistence type="predicted"/>
<evidence type="ECO:0000259" key="6">
    <source>
        <dbReference type="PROSITE" id="PS51843"/>
    </source>
</evidence>
<evidence type="ECO:0000256" key="5">
    <source>
        <dbReference type="SAM" id="MobiDB-lite"/>
    </source>
</evidence>
<dbReference type="GO" id="GO:0009888">
    <property type="term" value="P:tissue development"/>
    <property type="evidence" value="ECO:0007669"/>
    <property type="project" value="TreeGrafter"/>
</dbReference>
<dbReference type="AlphaFoldDB" id="A0A914VY87"/>
<name>A0A914VY87_9BILA</name>
<organism evidence="7 8">
    <name type="scientific">Plectus sambesii</name>
    <dbReference type="NCBI Taxonomy" id="2011161"/>
    <lineage>
        <taxon>Eukaryota</taxon>
        <taxon>Metazoa</taxon>
        <taxon>Ecdysozoa</taxon>
        <taxon>Nematoda</taxon>
        <taxon>Chromadorea</taxon>
        <taxon>Plectida</taxon>
        <taxon>Plectina</taxon>
        <taxon>Plectoidea</taxon>
        <taxon>Plectidae</taxon>
        <taxon>Plectus</taxon>
    </lineage>
</organism>
<dbReference type="Proteomes" id="UP000887566">
    <property type="component" value="Unplaced"/>
</dbReference>
<dbReference type="PRINTS" id="PR00398">
    <property type="entry name" value="STRDHORMONER"/>
</dbReference>
<dbReference type="GO" id="GO:0009755">
    <property type="term" value="P:hormone-mediated signaling pathway"/>
    <property type="evidence" value="ECO:0007669"/>
    <property type="project" value="TreeGrafter"/>
</dbReference>
<keyword evidence="7" id="KW-1185">Reference proteome</keyword>
<evidence type="ECO:0000313" key="8">
    <source>
        <dbReference type="WBParaSite" id="PSAMB.scaffold272size59799.g4002.t1"/>
    </source>
</evidence>
<dbReference type="Gene3D" id="1.10.565.10">
    <property type="entry name" value="Retinoid X Receptor"/>
    <property type="match status" value="1"/>
</dbReference>
<sequence length="569" mass="62886">MNAAQSDADGCAQTILSDEERDASTRPCVFVAPPKVLPEIGPRQHSLTANSKTTPRSTSNRARSTIICHNAQPTRVQLEPVREDRMRGGRNKFGSFYKRDRAQRMQQYARRGGAFSSMFQHHMSLTEQHVSSSTNELANHHPHIYYQHQQQQHDPHKLLTPTALKSSSGYDALLQSPTLSSSTADRDHAAIINANNGFAPARSMASQLPTSYMPNCDNLAALLSSSIDEQLMRAANGTPSGFPLYSSVKSEPYEPTYPTADPFLLHQPPLPDYGVVLSMPQYMSMAPMAPSSAGSSSSNGSSPLLPVCPAPTAKSIDSVFFGSMDKSGVVPELLMQLANSLLEDKARQTWLFDQLDKLTGDVFKVAINAIDHDLHSSLVNWAKSAPFFCKLDTDDQMNLLYTSWASMHIVDFTYQRLNGNMPMSLKLRNGVDFSVSTVCLLGLTDLQAKWNELCDQLKSLQFDRYDYAAMKFLALLDPSQPSLTNRALVSTVRHNIIQSWIDYRGSLAMEPTGSFHLCLNAIKSLSRAAEDFLFCKYQAGQLPENCNLLNEMLLGSTKVRGGPTFHPPI</sequence>
<dbReference type="PANTHER" id="PTHR24086">
    <property type="entry name" value="NUCLEAR RECEPTOR SUBFAMILY 5 GROUP A"/>
    <property type="match status" value="1"/>
</dbReference>
<dbReference type="InterPro" id="IPR001723">
    <property type="entry name" value="Nuclear_hrmn_rcpt"/>
</dbReference>
<accession>A0A914VY87</accession>
<dbReference type="PROSITE" id="PS51843">
    <property type="entry name" value="NR_LBD"/>
    <property type="match status" value="1"/>
</dbReference>
<dbReference type="SMART" id="SM00430">
    <property type="entry name" value="HOLI"/>
    <property type="match status" value="1"/>
</dbReference>
<dbReference type="WBParaSite" id="PSAMB.scaffold272size59799.g4002.t1">
    <property type="protein sequence ID" value="PSAMB.scaffold272size59799.g4002.t1"/>
    <property type="gene ID" value="PSAMB.scaffold272size59799.g4002"/>
</dbReference>
<protein>
    <submittedName>
        <fullName evidence="8">NR LBD domain-containing protein</fullName>
    </submittedName>
</protein>
<evidence type="ECO:0000256" key="3">
    <source>
        <dbReference type="ARBA" id="ARBA00023163"/>
    </source>
</evidence>
<keyword evidence="3" id="KW-0804">Transcription</keyword>
<evidence type="ECO:0000256" key="4">
    <source>
        <dbReference type="ARBA" id="ARBA00023170"/>
    </source>
</evidence>
<keyword evidence="4" id="KW-0675">Receptor</keyword>
<dbReference type="GO" id="GO:0000978">
    <property type="term" value="F:RNA polymerase II cis-regulatory region sequence-specific DNA binding"/>
    <property type="evidence" value="ECO:0007669"/>
    <property type="project" value="TreeGrafter"/>
</dbReference>
<dbReference type="PANTHER" id="PTHR24086:SF15">
    <property type="entry name" value="NUCLEAR HORMONE RECEPTOR FTZ-F1"/>
    <property type="match status" value="1"/>
</dbReference>
<feature type="domain" description="NR LBD" evidence="6">
    <location>
        <begin position="333"/>
        <end position="558"/>
    </location>
</feature>
<dbReference type="GO" id="GO:0090575">
    <property type="term" value="C:RNA polymerase II transcription regulator complex"/>
    <property type="evidence" value="ECO:0007669"/>
    <property type="project" value="TreeGrafter"/>
</dbReference>
<dbReference type="SUPFAM" id="SSF48508">
    <property type="entry name" value="Nuclear receptor ligand-binding domain"/>
    <property type="match status" value="1"/>
</dbReference>
<reference evidence="8" key="1">
    <citation type="submission" date="2022-11" db="UniProtKB">
        <authorList>
            <consortium name="WormBaseParasite"/>
        </authorList>
    </citation>
    <scope>IDENTIFICATION</scope>
</reference>
<dbReference type="InterPro" id="IPR000536">
    <property type="entry name" value="Nucl_hrmn_rcpt_lig-bd"/>
</dbReference>
<dbReference type="InterPro" id="IPR016355">
    <property type="entry name" value="NR5-like"/>
</dbReference>
<evidence type="ECO:0000256" key="2">
    <source>
        <dbReference type="ARBA" id="ARBA00023015"/>
    </source>
</evidence>
<evidence type="ECO:0000313" key="7">
    <source>
        <dbReference type="Proteomes" id="UP000887566"/>
    </source>
</evidence>
<comment type="subcellular location">
    <subcellularLocation>
        <location evidence="1">Nucleus</location>
    </subcellularLocation>
</comment>
<feature type="region of interest" description="Disordered" evidence="5">
    <location>
        <begin position="39"/>
        <end position="61"/>
    </location>
</feature>
<evidence type="ECO:0000256" key="1">
    <source>
        <dbReference type="ARBA" id="ARBA00004123"/>
    </source>
</evidence>
<feature type="compositionally biased region" description="Polar residues" evidence="5">
    <location>
        <begin position="45"/>
        <end position="61"/>
    </location>
</feature>